<feature type="transmembrane region" description="Helical" evidence="6">
    <location>
        <begin position="164"/>
        <end position="183"/>
    </location>
</feature>
<feature type="region of interest" description="Disordered" evidence="5">
    <location>
        <begin position="1289"/>
        <end position="1326"/>
    </location>
</feature>
<dbReference type="PANTHER" id="PTHR12673:SF148">
    <property type="entry name" value="PLECKSTRIN DOMAIN-CONTAINING PROTEIN"/>
    <property type="match status" value="1"/>
</dbReference>
<dbReference type="GO" id="GO:0005085">
    <property type="term" value="F:guanyl-nucleotide exchange factor activity"/>
    <property type="evidence" value="ECO:0007669"/>
    <property type="project" value="InterPro"/>
</dbReference>
<feature type="transmembrane region" description="Helical" evidence="6">
    <location>
        <begin position="264"/>
        <end position="287"/>
    </location>
</feature>
<dbReference type="PROSITE" id="PS50010">
    <property type="entry name" value="DH_2"/>
    <property type="match status" value="1"/>
</dbReference>
<evidence type="ECO:0000259" key="8">
    <source>
        <dbReference type="PROSITE" id="PS50021"/>
    </source>
</evidence>
<evidence type="ECO:0000256" key="5">
    <source>
        <dbReference type="SAM" id="MobiDB-lite"/>
    </source>
</evidence>
<dbReference type="EMBL" id="GL883010">
    <property type="protein sequence ID" value="EGG20844.1"/>
    <property type="molecule type" value="Genomic_DNA"/>
</dbReference>
<feature type="compositionally biased region" description="Polar residues" evidence="5">
    <location>
        <begin position="646"/>
        <end position="656"/>
    </location>
</feature>
<dbReference type="KEGG" id="dfa:DFA_00709"/>
<dbReference type="Gene3D" id="1.20.900.10">
    <property type="entry name" value="Dbl homology (DH) domain"/>
    <property type="match status" value="1"/>
</dbReference>
<dbReference type="InterPro" id="IPR000219">
    <property type="entry name" value="DH_dom"/>
</dbReference>
<feature type="domain" description="PX" evidence="9">
    <location>
        <begin position="1189"/>
        <end position="1326"/>
    </location>
</feature>
<dbReference type="InterPro" id="IPR051092">
    <property type="entry name" value="FYVE_RhoGEF_PH"/>
</dbReference>
<dbReference type="Pfam" id="PF01490">
    <property type="entry name" value="Aa_trans"/>
    <property type="match status" value="1"/>
</dbReference>
<dbReference type="Gene3D" id="2.30.29.30">
    <property type="entry name" value="Pleckstrin-homology domain (PH domain)/Phosphotyrosine-binding domain (PTB)"/>
    <property type="match status" value="1"/>
</dbReference>
<keyword evidence="2 6" id="KW-0812">Transmembrane</keyword>
<keyword evidence="3 6" id="KW-1133">Transmembrane helix</keyword>
<dbReference type="OMA" id="VQCVEMI"/>
<sequence length="1326" mass="150020">MGGAVDPGASYSKKTAFIYIFNLVVGIGALGLPLGVRQAGIVLGTLFLAFSGFLAYVTTQWIIEAQAAANFILKTKEDENQVLINHESSPPNVANDFEIVQRTEVGFMAKLFLGDIGHKIFYVILIIYLFGDLAIYAATVPTSLATVTGGFSIGSIHFTDDSVYYFYLVLFAMFVVPFSMFNFQKTKYLQIATLFTRNLAFFLMIILAIIYIAQGNGAKSSELPMFDITHLPKMFGVSIYAFMCHHSLPSIITPIEKKNRLPYLLGFDFIAIFIAYATLCITAMYAFGNVTNPTCTPNNIHTFIPCTIQSLYIFNFSSYNIKIFADFLALFPVFTLSTNYILISITLRNNLMQLIKYKEDTSRQFLRGAIFSVVSSLVPIGIAFITRNVDFLVSITGGYGGLGIIERKRERKRDYNILKKMDSKEIQWAKKLLLDRKQLSFESFDDWKNGVLLLNILEIITAKKLPSKGYPNPRSRIQSIENINISFAFMESSALMLPKCSPQDFVDGNEKSIQSIIYRLYLLSTGKTSSALFYTTKQQQPTTSTGSRHINNTPVNSRGMIHSESTDSLGFEPILNSINSIINTLNNNSNGNNNNNTGAVVATVAGSRDQQQELSMSSMGASSSSSTSSPISSTSTTPIPRSTSSDFKQYSSNKPNLSPAIPYNNSNTTTIPPRPLSRPPSIQSLDSSSSNEIKKSPSINSLSPSSSPEKDSSIKRWRTINQKDRPQSGTGFNLAGSRTSFIDMKSGNSHDFRKSLAQELEQADSSLSSSTITPTIQQQKQSAWFSTKAGSTDKLVRRKVYLKQIIDTERYSDPELLPTIIRCQCIVRTWIATRIVKKRIKFHNHRNRVFKEILSSEENYMGGIEMIVNVFYQQVVWNNKVSPTPYLTQDQINTIFSTVKEIYSFNRELITRLRERSKNWDHRQKIGDIFVTLAPYLKLYKTYCLNYDTAIECLQQAKKNETFKLFIKACLDHPENNMKQSLESLLITVVQRIPRYILLLQDFYRNTWKDHCDYDSLALALKNVQQVADEVNSSIKMAESQSKVLEIQRSLIGWDEEAELVRPSRHFIKQGLVYQCQLDQRFQKDKEELVCFYFNDAILLTEKKADKYQLKFFFETAHLRVKDVEDSAVIQNAIHLIYNGTTAFVSLHTPELKKAMIQFIDKSKPRSSRLTVDISDASTITNMANNAAWFTVQIKKTESKKIQGKKPFTVYYIDILNESTGEQYTIEKRYSDFDSLNNKLKKKFSDSNLKELPKKHLLNNLGTNTVESRRIIKYLLQFISPKANLQKSTSQSSMADEASSINNNNNPSLQTQLSDDNLIHNNEEED</sequence>
<evidence type="ECO:0000313" key="11">
    <source>
        <dbReference type="Proteomes" id="UP000007797"/>
    </source>
</evidence>
<dbReference type="Pfam" id="PF00307">
    <property type="entry name" value="CH"/>
    <property type="match status" value="1"/>
</dbReference>
<dbReference type="CDD" id="cd00160">
    <property type="entry name" value="RhoGEF"/>
    <property type="match status" value="1"/>
</dbReference>
<organism evidence="10 11">
    <name type="scientific">Cavenderia fasciculata</name>
    <name type="common">Slime mold</name>
    <name type="synonym">Dictyostelium fasciculatum</name>
    <dbReference type="NCBI Taxonomy" id="261658"/>
    <lineage>
        <taxon>Eukaryota</taxon>
        <taxon>Amoebozoa</taxon>
        <taxon>Evosea</taxon>
        <taxon>Eumycetozoa</taxon>
        <taxon>Dictyostelia</taxon>
        <taxon>Acytosteliales</taxon>
        <taxon>Cavenderiaceae</taxon>
        <taxon>Cavenderia</taxon>
    </lineage>
</organism>
<feature type="compositionally biased region" description="Polar residues" evidence="5">
    <location>
        <begin position="1289"/>
        <end position="1315"/>
    </location>
</feature>
<feature type="transmembrane region" description="Helical" evidence="6">
    <location>
        <begin position="323"/>
        <end position="345"/>
    </location>
</feature>
<dbReference type="SUPFAM" id="SSF48065">
    <property type="entry name" value="DBL homology domain (DH-domain)"/>
    <property type="match status" value="1"/>
</dbReference>
<dbReference type="GeneID" id="14874171"/>
<dbReference type="InterPro" id="IPR036872">
    <property type="entry name" value="CH_dom_sf"/>
</dbReference>
<evidence type="ECO:0000256" key="4">
    <source>
        <dbReference type="ARBA" id="ARBA00023136"/>
    </source>
</evidence>
<feature type="domain" description="Calponin-homology (CH)" evidence="8">
    <location>
        <begin position="419"/>
        <end position="525"/>
    </location>
</feature>
<feature type="transmembrane region" description="Helical" evidence="6">
    <location>
        <begin position="365"/>
        <end position="385"/>
    </location>
</feature>
<feature type="transmembrane region" description="Helical" evidence="6">
    <location>
        <begin position="16"/>
        <end position="35"/>
    </location>
</feature>
<feature type="compositionally biased region" description="Low complexity" evidence="5">
    <location>
        <begin position="615"/>
        <end position="645"/>
    </location>
</feature>
<gene>
    <name evidence="10" type="primary">gxcAA</name>
    <name evidence="10" type="ORF">DFA_00709</name>
</gene>
<keyword evidence="4 6" id="KW-0472">Membrane</keyword>
<dbReference type="Pfam" id="PF00621">
    <property type="entry name" value="RhoGEF"/>
    <property type="match status" value="1"/>
</dbReference>
<evidence type="ECO:0000256" key="2">
    <source>
        <dbReference type="ARBA" id="ARBA00022692"/>
    </source>
</evidence>
<dbReference type="CDD" id="cd06093">
    <property type="entry name" value="PX_domain"/>
    <property type="match status" value="1"/>
</dbReference>
<feature type="transmembrane region" description="Helical" evidence="6">
    <location>
        <begin position="234"/>
        <end position="252"/>
    </location>
</feature>
<dbReference type="InterPro" id="IPR011993">
    <property type="entry name" value="PH-like_dom_sf"/>
</dbReference>
<dbReference type="GO" id="GO:0005737">
    <property type="term" value="C:cytoplasm"/>
    <property type="evidence" value="ECO:0007669"/>
    <property type="project" value="TreeGrafter"/>
</dbReference>
<dbReference type="PROSITE" id="PS50021">
    <property type="entry name" value="CH"/>
    <property type="match status" value="1"/>
</dbReference>
<dbReference type="PANTHER" id="PTHR12673">
    <property type="entry name" value="FACIOGENITAL DYSPLASIA PROTEIN"/>
    <property type="match status" value="1"/>
</dbReference>
<dbReference type="GO" id="GO:0016020">
    <property type="term" value="C:membrane"/>
    <property type="evidence" value="ECO:0007669"/>
    <property type="project" value="UniProtKB-SubCell"/>
</dbReference>
<keyword evidence="11" id="KW-1185">Reference proteome</keyword>
<dbReference type="Gene3D" id="1.10.418.10">
    <property type="entry name" value="Calponin-like domain"/>
    <property type="match status" value="1"/>
</dbReference>
<accession>F4PTA8</accession>
<feature type="region of interest" description="Disordered" evidence="5">
    <location>
        <begin position="608"/>
        <end position="713"/>
    </location>
</feature>
<evidence type="ECO:0000256" key="3">
    <source>
        <dbReference type="ARBA" id="ARBA00022989"/>
    </source>
</evidence>
<dbReference type="InterPro" id="IPR035899">
    <property type="entry name" value="DBL_dom_sf"/>
</dbReference>
<feature type="compositionally biased region" description="Low complexity" evidence="5">
    <location>
        <begin position="679"/>
        <end position="707"/>
    </location>
</feature>
<dbReference type="Gene3D" id="3.30.1520.10">
    <property type="entry name" value="Phox-like domain"/>
    <property type="match status" value="1"/>
</dbReference>
<dbReference type="SUPFAM" id="SSF47576">
    <property type="entry name" value="Calponin-homology domain, CH-domain"/>
    <property type="match status" value="1"/>
</dbReference>
<dbReference type="InterPro" id="IPR013057">
    <property type="entry name" value="AA_transpt_TM"/>
</dbReference>
<evidence type="ECO:0000259" key="9">
    <source>
        <dbReference type="PROSITE" id="PS50195"/>
    </source>
</evidence>
<dbReference type="RefSeq" id="XP_004358694.1">
    <property type="nucleotide sequence ID" value="XM_004358637.1"/>
</dbReference>
<feature type="compositionally biased region" description="Basic and acidic residues" evidence="5">
    <location>
        <begin position="1317"/>
        <end position="1326"/>
    </location>
</feature>
<name>F4PTA8_CACFS</name>
<dbReference type="Pfam" id="PF00787">
    <property type="entry name" value="PX"/>
    <property type="match status" value="1"/>
</dbReference>
<reference evidence="11" key="1">
    <citation type="journal article" date="2011" name="Genome Res.">
        <title>Phylogeny-wide analysis of social amoeba genomes highlights ancient origins for complex intercellular communication.</title>
        <authorList>
            <person name="Heidel A.J."/>
            <person name="Lawal H.M."/>
            <person name="Felder M."/>
            <person name="Schilde C."/>
            <person name="Helps N.R."/>
            <person name="Tunggal B."/>
            <person name="Rivero F."/>
            <person name="John U."/>
            <person name="Schleicher M."/>
            <person name="Eichinger L."/>
            <person name="Platzer M."/>
            <person name="Noegel A.A."/>
            <person name="Schaap P."/>
            <person name="Gloeckner G."/>
        </authorList>
    </citation>
    <scope>NUCLEOTIDE SEQUENCE [LARGE SCALE GENOMIC DNA]</scope>
    <source>
        <strain evidence="11">SH3</strain>
    </source>
</reference>
<proteinExistence type="predicted"/>
<evidence type="ECO:0000259" key="7">
    <source>
        <dbReference type="PROSITE" id="PS50010"/>
    </source>
</evidence>
<evidence type="ECO:0000256" key="1">
    <source>
        <dbReference type="ARBA" id="ARBA00004370"/>
    </source>
</evidence>
<feature type="transmembrane region" description="Helical" evidence="6">
    <location>
        <begin position="120"/>
        <end position="144"/>
    </location>
</feature>
<dbReference type="SMART" id="SM00325">
    <property type="entry name" value="RhoGEF"/>
    <property type="match status" value="1"/>
</dbReference>
<dbReference type="GO" id="GO:0035091">
    <property type="term" value="F:phosphatidylinositol binding"/>
    <property type="evidence" value="ECO:0007669"/>
    <property type="project" value="InterPro"/>
</dbReference>
<feature type="transmembrane region" description="Helical" evidence="6">
    <location>
        <begin position="195"/>
        <end position="214"/>
    </location>
</feature>
<dbReference type="PROSITE" id="PS50195">
    <property type="entry name" value="PX"/>
    <property type="match status" value="1"/>
</dbReference>
<dbReference type="OrthoDB" id="660555at2759"/>
<dbReference type="Proteomes" id="UP000007797">
    <property type="component" value="Unassembled WGS sequence"/>
</dbReference>
<dbReference type="SUPFAM" id="SSF50729">
    <property type="entry name" value="PH domain-like"/>
    <property type="match status" value="1"/>
</dbReference>
<feature type="transmembrane region" description="Helical" evidence="6">
    <location>
        <begin position="41"/>
        <end position="63"/>
    </location>
</feature>
<feature type="domain" description="DH" evidence="7">
    <location>
        <begin position="845"/>
        <end position="1034"/>
    </location>
</feature>
<dbReference type="SUPFAM" id="SSF64268">
    <property type="entry name" value="PX domain"/>
    <property type="match status" value="1"/>
</dbReference>
<dbReference type="InterPro" id="IPR001715">
    <property type="entry name" value="CH_dom"/>
</dbReference>
<comment type="subcellular location">
    <subcellularLocation>
        <location evidence="1">Membrane</location>
    </subcellularLocation>
</comment>
<dbReference type="InterPro" id="IPR036871">
    <property type="entry name" value="PX_dom_sf"/>
</dbReference>
<evidence type="ECO:0000256" key="6">
    <source>
        <dbReference type="SAM" id="Phobius"/>
    </source>
</evidence>
<dbReference type="InterPro" id="IPR001683">
    <property type="entry name" value="PX_dom"/>
</dbReference>
<protein>
    <submittedName>
        <fullName evidence="10">Pleckstrin domain-containing protein</fullName>
    </submittedName>
</protein>
<evidence type="ECO:0000313" key="10">
    <source>
        <dbReference type="EMBL" id="EGG20844.1"/>
    </source>
</evidence>